<organism evidence="5">
    <name type="scientific">Brugia malayi</name>
    <name type="common">Filarial nematode worm</name>
    <dbReference type="NCBI Taxonomy" id="6279"/>
    <lineage>
        <taxon>Eukaryota</taxon>
        <taxon>Metazoa</taxon>
        <taxon>Ecdysozoa</taxon>
        <taxon>Nematoda</taxon>
        <taxon>Chromadorea</taxon>
        <taxon>Rhabditida</taxon>
        <taxon>Spirurina</taxon>
        <taxon>Spiruromorpha</taxon>
        <taxon>Filarioidea</taxon>
        <taxon>Onchocercidae</taxon>
        <taxon>Brugia</taxon>
    </lineage>
</organism>
<feature type="region of interest" description="Disordered" evidence="3">
    <location>
        <begin position="19"/>
        <end position="116"/>
    </location>
</feature>
<dbReference type="GO" id="GO:0005634">
    <property type="term" value="C:nucleus"/>
    <property type="evidence" value="ECO:0007669"/>
    <property type="project" value="TreeGrafter"/>
</dbReference>
<feature type="compositionally biased region" description="Low complexity" evidence="3">
    <location>
        <begin position="284"/>
        <end position="304"/>
    </location>
</feature>
<dbReference type="GO" id="GO:0009408">
    <property type="term" value="P:response to heat"/>
    <property type="evidence" value="ECO:0007669"/>
    <property type="project" value="TreeGrafter"/>
</dbReference>
<feature type="compositionally biased region" description="Low complexity" evidence="3">
    <location>
        <begin position="89"/>
        <end position="100"/>
    </location>
</feature>
<reference evidence="5 7" key="1">
    <citation type="journal article" date="2007" name="Science">
        <title>Draft genome of the filarial nematode parasite Brugia malayi.</title>
        <authorList>
            <person name="Ghedin E."/>
            <person name="Wang S."/>
            <person name="Spiro D."/>
            <person name="Caler E."/>
            <person name="Zhao Q."/>
            <person name="Crabtree J."/>
            <person name="Allen J.E."/>
            <person name="Delcher A.L."/>
            <person name="Guiliano D.B."/>
            <person name="Miranda-Saavedra D."/>
            <person name="Angiuoli S.V."/>
            <person name="Creasy T."/>
            <person name="Amedeo P."/>
            <person name="Haas B."/>
            <person name="El-Sayed N.M."/>
            <person name="Wortman J.R."/>
            <person name="Feldblyum T."/>
            <person name="Tallon L."/>
            <person name="Schatz M."/>
            <person name="Shumway M."/>
            <person name="Koo H."/>
            <person name="Salzberg S.L."/>
            <person name="Schobel S."/>
            <person name="Pertea M."/>
            <person name="Pop M."/>
            <person name="White O."/>
            <person name="Barton G.J."/>
            <person name="Carlow C.K."/>
            <person name="Crawford M.J."/>
            <person name="Daub J."/>
            <person name="Dimmic M.W."/>
            <person name="Estes C.F."/>
            <person name="Foster J.M."/>
            <person name="Ganatra M."/>
            <person name="Gregory W.F."/>
            <person name="Johnson N.M."/>
            <person name="Jin J."/>
            <person name="Komuniecki R."/>
            <person name="Korf I."/>
            <person name="Kumar S."/>
            <person name="Laney S."/>
            <person name="Li B.W."/>
            <person name="Li W."/>
            <person name="Lindblom T.H."/>
            <person name="Lustigman S."/>
            <person name="Ma D."/>
            <person name="Maina C.V."/>
            <person name="Martin D.M."/>
            <person name="McCarter J.P."/>
            <person name="McReynolds L."/>
            <person name="Mitreva M."/>
            <person name="Nutman T.B."/>
            <person name="Parkinson J."/>
            <person name="Peregrin-Alvarez J.M."/>
            <person name="Poole C."/>
            <person name="Ren Q."/>
            <person name="Saunders L."/>
            <person name="Sluder A.E."/>
            <person name="Smith K."/>
            <person name="Stanke M."/>
            <person name="Unnasch T.R."/>
            <person name="Ware J."/>
            <person name="Wei A.D."/>
            <person name="Weil G."/>
            <person name="Williams D.J."/>
            <person name="Zhang Y."/>
            <person name="Williams S.A."/>
            <person name="Fraser-Liggett C."/>
            <person name="Slatko B."/>
            <person name="Blaxter M.L."/>
            <person name="Scott A.L."/>
        </authorList>
    </citation>
    <scope>NUCLEOTIDE SEQUENCE</scope>
    <source>
        <strain evidence="5 7">FR3</strain>
    </source>
</reference>
<dbReference type="RefSeq" id="XP_001894722.2">
    <property type="nucleotide sequence ID" value="XM_001894687.2"/>
</dbReference>
<dbReference type="AlphaFoldDB" id="A0A0K0JZE7"/>
<dbReference type="PROSITE" id="PS01031">
    <property type="entry name" value="SHSP"/>
    <property type="match status" value="1"/>
</dbReference>
<dbReference type="PANTHER" id="PTHR45640:SF26">
    <property type="entry name" value="RE23625P"/>
    <property type="match status" value="1"/>
</dbReference>
<feature type="domain" description="SHSP" evidence="4">
    <location>
        <begin position="152"/>
        <end position="263"/>
    </location>
</feature>
<proteinExistence type="inferred from homology"/>
<sequence>MVWRTFICPKNKKCDNNLTTTTTKSSSSSLLPPSSTLSSLPRSTSTTTITPNLSSTTNHTHLSNNNKSSSNERPSSSPRPPPRFHRPTPRSSSPSSSSRSYSHKTDNNTSGYSTLNNDLPFSMTPAGRFFTHFFDEAMQYFNYPMHDIIWSGESPTKNSSINEKIIDNDEKFSIEIDLSDFLAGELLIIYNEEERELLVEGHRKERNGRFGSIERNFKRKFDIPIDVHDGSLAAFLIPSGLLTIQAFKKDNKQPTRRIPIQEIINVPNSTDQNAAKLPTFENMKNTTNKTNSNPSAPPKSTNASELKFRTPEKMSKVTEQIPTIQKFQQDREKQLNFNEMGKLNTDSDMKREYLNIFC</sequence>
<feature type="compositionally biased region" description="Polar residues" evidence="3">
    <location>
        <begin position="107"/>
        <end position="116"/>
    </location>
</feature>
<dbReference type="GO" id="GO:0051082">
    <property type="term" value="F:unfolded protein binding"/>
    <property type="evidence" value="ECO:0007669"/>
    <property type="project" value="TreeGrafter"/>
</dbReference>
<evidence type="ECO:0000313" key="6">
    <source>
        <dbReference type="EMBL" id="VIO99395.1"/>
    </source>
</evidence>
<dbReference type="WBParaSite" id="Bm9471.1">
    <property type="protein sequence ID" value="Bm9471.1"/>
    <property type="gene ID" value="WBGene00229732"/>
</dbReference>
<dbReference type="OMA" id="MQYFNYP"/>
<dbReference type="Gene3D" id="2.60.40.790">
    <property type="match status" value="1"/>
</dbReference>
<accession>A0A4E9FSG2</accession>
<name>A0A0K0JZE7_BRUMA</name>
<feature type="region of interest" description="Disordered" evidence="3">
    <location>
        <begin position="281"/>
        <end position="318"/>
    </location>
</feature>
<dbReference type="GeneID" id="6098171"/>
<dbReference type="CDD" id="cd06526">
    <property type="entry name" value="metazoan_ACD"/>
    <property type="match status" value="1"/>
</dbReference>
<dbReference type="KEGG" id="bmy:BM_BM9471"/>
<dbReference type="WormBase" id="Bm9471">
    <property type="protein sequence ID" value="BM28281"/>
    <property type="gene ID" value="WBGene00229732"/>
</dbReference>
<evidence type="ECO:0000313" key="5">
    <source>
        <dbReference type="EMBL" id="CDQ04916.1"/>
    </source>
</evidence>
<dbReference type="Proteomes" id="UP000006672">
    <property type="component" value="Unassembled WGS sequence"/>
</dbReference>
<protein>
    <submittedName>
        <fullName evidence="5">Bm9471</fullName>
    </submittedName>
    <submittedName>
        <fullName evidence="6 8">Hsp20/alpha crystallin family protein</fullName>
    </submittedName>
</protein>
<dbReference type="GO" id="GO:0005737">
    <property type="term" value="C:cytoplasm"/>
    <property type="evidence" value="ECO:0007669"/>
    <property type="project" value="TreeGrafter"/>
</dbReference>
<evidence type="ECO:0000313" key="9">
    <source>
        <dbReference type="WormBase" id="Bm9471"/>
    </source>
</evidence>
<evidence type="ECO:0000256" key="3">
    <source>
        <dbReference type="SAM" id="MobiDB-lite"/>
    </source>
</evidence>
<evidence type="ECO:0000313" key="8">
    <source>
        <dbReference type="WBParaSite" id="Bm9471.1"/>
    </source>
</evidence>
<gene>
    <name evidence="5 8 9" type="ORF">Bm9471</name>
    <name evidence="6" type="ORF">BM_BM9471</name>
    <name evidence="5" type="ORF">BM_Bm9471</name>
</gene>
<feature type="compositionally biased region" description="Basic and acidic residues" evidence="3">
    <location>
        <begin position="306"/>
        <end position="316"/>
    </location>
</feature>
<evidence type="ECO:0000256" key="2">
    <source>
        <dbReference type="RuleBase" id="RU003616"/>
    </source>
</evidence>
<dbReference type="EMBL" id="LN856919">
    <property type="protein sequence ID" value="CDQ04916.1"/>
    <property type="molecule type" value="Genomic_DNA"/>
</dbReference>
<dbReference type="Pfam" id="PF00011">
    <property type="entry name" value="HSP20"/>
    <property type="match status" value="1"/>
</dbReference>
<feature type="compositionally biased region" description="Low complexity" evidence="3">
    <location>
        <begin position="19"/>
        <end position="76"/>
    </location>
</feature>
<dbReference type="InterPro" id="IPR008978">
    <property type="entry name" value="HSP20-like_chaperone"/>
</dbReference>
<dbReference type="OrthoDB" id="1431247at2759"/>
<evidence type="ECO:0000256" key="1">
    <source>
        <dbReference type="PROSITE-ProRule" id="PRU00285"/>
    </source>
</evidence>
<evidence type="ECO:0000313" key="7">
    <source>
        <dbReference type="Proteomes" id="UP000006672"/>
    </source>
</evidence>
<accession>A0A0K0JZE7</accession>
<dbReference type="PANTHER" id="PTHR45640">
    <property type="entry name" value="HEAT SHOCK PROTEIN HSP-12.2-RELATED"/>
    <property type="match status" value="1"/>
</dbReference>
<comment type="similarity">
    <text evidence="1 2">Belongs to the small heat shock protein (HSP20) family.</text>
</comment>
<reference evidence="6" key="3">
    <citation type="submission" date="2019-04" db="EMBL/GenBank/DDBJ databases">
        <authorList>
            <person name="Howe K."/>
            <person name="Paulini M."/>
            <person name="Williams G."/>
        </authorList>
    </citation>
    <scope>NUCLEOTIDE SEQUENCE [LARGE SCALE GENOMIC DNA]</scope>
    <source>
        <strain evidence="6">FR3</strain>
    </source>
</reference>
<dbReference type="EMBL" id="CAAKNF010000195">
    <property type="protein sequence ID" value="VIO99395.1"/>
    <property type="molecule type" value="Genomic_DNA"/>
</dbReference>
<dbReference type="GO" id="GO:0042026">
    <property type="term" value="P:protein refolding"/>
    <property type="evidence" value="ECO:0007669"/>
    <property type="project" value="TreeGrafter"/>
</dbReference>
<dbReference type="InterPro" id="IPR002068">
    <property type="entry name" value="A-crystallin/Hsp20_dom"/>
</dbReference>
<reference evidence="8" key="4">
    <citation type="submission" date="2019-12" db="UniProtKB">
        <authorList>
            <consortium name="WormBaseParasite"/>
        </authorList>
    </citation>
    <scope>IDENTIFICATION</scope>
</reference>
<dbReference type="InterPro" id="IPR001436">
    <property type="entry name" value="Alpha-crystallin/sHSP_animal"/>
</dbReference>
<keyword evidence="7" id="KW-1185">Reference proteome</keyword>
<evidence type="ECO:0000259" key="4">
    <source>
        <dbReference type="PROSITE" id="PS01031"/>
    </source>
</evidence>
<dbReference type="SUPFAM" id="SSF49764">
    <property type="entry name" value="HSP20-like chaperones"/>
    <property type="match status" value="1"/>
</dbReference>
<dbReference type="CTD" id="6098171"/>
<reference evidence="5" key="2">
    <citation type="submission" date="2012-12" db="EMBL/GenBank/DDBJ databases">
        <authorList>
            <person name="Gao Y.W."/>
            <person name="Fan S.T."/>
            <person name="Sun H.T."/>
            <person name="Wang Z."/>
            <person name="Gao X.L."/>
            <person name="Li Y.G."/>
            <person name="Wang T.C."/>
            <person name="Zhang K."/>
            <person name="Xu W.W."/>
            <person name="Yu Z.J."/>
            <person name="Xia X.Z."/>
        </authorList>
    </citation>
    <scope>NUCLEOTIDE SEQUENCE</scope>
    <source>
        <strain evidence="5">FR3</strain>
    </source>
</reference>